<keyword evidence="2" id="KW-1185">Reference proteome</keyword>
<proteinExistence type="predicted"/>
<dbReference type="AlphaFoldDB" id="A0AAV3Y7G8"/>
<dbReference type="GO" id="GO:0003964">
    <property type="term" value="F:RNA-directed DNA polymerase activity"/>
    <property type="evidence" value="ECO:0007669"/>
    <property type="project" value="UniProtKB-KW"/>
</dbReference>
<sequence>MKDDPRCPLCQGKQTTEHVLNSCKVALSQGRFTWRHNSLLLELARAICDTKSLLAQPKAKALVFTSEDGKNSWCGSAAGMDTQRKSLMNGCDDWEYSADLPKWNRHPKAIQDTVMRPYIVFHSSTSQQIIMYHTREEWMKQIYIKEKNTRT</sequence>
<keyword evidence="1" id="KW-0695">RNA-directed DNA polymerase</keyword>
<reference evidence="1 2" key="1">
    <citation type="journal article" date="2021" name="Elife">
        <title>Chloroplast acquisition without the gene transfer in kleptoplastic sea slugs, Plakobranchus ocellatus.</title>
        <authorList>
            <person name="Maeda T."/>
            <person name="Takahashi S."/>
            <person name="Yoshida T."/>
            <person name="Shimamura S."/>
            <person name="Takaki Y."/>
            <person name="Nagai Y."/>
            <person name="Toyoda A."/>
            <person name="Suzuki Y."/>
            <person name="Arimoto A."/>
            <person name="Ishii H."/>
            <person name="Satoh N."/>
            <person name="Nishiyama T."/>
            <person name="Hasebe M."/>
            <person name="Maruyama T."/>
            <person name="Minagawa J."/>
            <person name="Obokata J."/>
            <person name="Shigenobu S."/>
        </authorList>
    </citation>
    <scope>NUCLEOTIDE SEQUENCE [LARGE SCALE GENOMIC DNA]</scope>
</reference>
<gene>
    <name evidence="1" type="ORF">PoB_000452900</name>
</gene>
<evidence type="ECO:0000313" key="1">
    <source>
        <dbReference type="EMBL" id="GFN78023.1"/>
    </source>
</evidence>
<keyword evidence="1" id="KW-0808">Transferase</keyword>
<dbReference type="Proteomes" id="UP000735302">
    <property type="component" value="Unassembled WGS sequence"/>
</dbReference>
<accession>A0AAV3Y7G8</accession>
<keyword evidence="1" id="KW-0548">Nucleotidyltransferase</keyword>
<evidence type="ECO:0000313" key="2">
    <source>
        <dbReference type="Proteomes" id="UP000735302"/>
    </source>
</evidence>
<name>A0AAV3Y7G8_9GAST</name>
<dbReference type="EMBL" id="BLXT01000540">
    <property type="protein sequence ID" value="GFN78023.1"/>
    <property type="molecule type" value="Genomic_DNA"/>
</dbReference>
<organism evidence="1 2">
    <name type="scientific">Plakobranchus ocellatus</name>
    <dbReference type="NCBI Taxonomy" id="259542"/>
    <lineage>
        <taxon>Eukaryota</taxon>
        <taxon>Metazoa</taxon>
        <taxon>Spiralia</taxon>
        <taxon>Lophotrochozoa</taxon>
        <taxon>Mollusca</taxon>
        <taxon>Gastropoda</taxon>
        <taxon>Heterobranchia</taxon>
        <taxon>Euthyneura</taxon>
        <taxon>Panpulmonata</taxon>
        <taxon>Sacoglossa</taxon>
        <taxon>Placobranchoidea</taxon>
        <taxon>Plakobranchidae</taxon>
        <taxon>Plakobranchus</taxon>
    </lineage>
</organism>
<comment type="caution">
    <text evidence="1">The sequence shown here is derived from an EMBL/GenBank/DDBJ whole genome shotgun (WGS) entry which is preliminary data.</text>
</comment>
<protein>
    <submittedName>
        <fullName evidence="1">Reverse transcriptase</fullName>
    </submittedName>
</protein>